<proteinExistence type="predicted"/>
<evidence type="ECO:0000313" key="2">
    <source>
        <dbReference type="Proteomes" id="UP001234297"/>
    </source>
</evidence>
<gene>
    <name evidence="1" type="ORF">MRB53_010058</name>
</gene>
<protein>
    <submittedName>
        <fullName evidence="1">Uncharacterized protein</fullName>
    </submittedName>
</protein>
<dbReference type="Proteomes" id="UP001234297">
    <property type="component" value="Chromosome 3"/>
</dbReference>
<reference evidence="1 2" key="1">
    <citation type="journal article" date="2022" name="Hortic Res">
        <title>A haplotype resolved chromosomal level avocado genome allows analysis of novel avocado genes.</title>
        <authorList>
            <person name="Nath O."/>
            <person name="Fletcher S.J."/>
            <person name="Hayward A."/>
            <person name="Shaw L.M."/>
            <person name="Masouleh A.K."/>
            <person name="Furtado A."/>
            <person name="Henry R.J."/>
            <person name="Mitter N."/>
        </authorList>
    </citation>
    <scope>NUCLEOTIDE SEQUENCE [LARGE SCALE GENOMIC DNA]</scope>
    <source>
        <strain evidence="2">cv. Hass</strain>
    </source>
</reference>
<evidence type="ECO:0000313" key="1">
    <source>
        <dbReference type="EMBL" id="KAJ8635791.1"/>
    </source>
</evidence>
<sequence length="74" mass="8433">MQAEVPKEHPGTRNIDHLYTLQQPIHLSGHFSLPILCRCQPPKKSITSLHPDTKPAKCLTRFCLLQLCDDESRV</sequence>
<organism evidence="1 2">
    <name type="scientific">Persea americana</name>
    <name type="common">Avocado</name>
    <dbReference type="NCBI Taxonomy" id="3435"/>
    <lineage>
        <taxon>Eukaryota</taxon>
        <taxon>Viridiplantae</taxon>
        <taxon>Streptophyta</taxon>
        <taxon>Embryophyta</taxon>
        <taxon>Tracheophyta</taxon>
        <taxon>Spermatophyta</taxon>
        <taxon>Magnoliopsida</taxon>
        <taxon>Magnoliidae</taxon>
        <taxon>Laurales</taxon>
        <taxon>Lauraceae</taxon>
        <taxon>Persea</taxon>
    </lineage>
</organism>
<comment type="caution">
    <text evidence="1">The sequence shown here is derived from an EMBL/GenBank/DDBJ whole genome shotgun (WGS) entry which is preliminary data.</text>
</comment>
<accession>A0ACC2LQU7</accession>
<keyword evidence="2" id="KW-1185">Reference proteome</keyword>
<dbReference type="EMBL" id="CM056811">
    <property type="protein sequence ID" value="KAJ8635791.1"/>
    <property type="molecule type" value="Genomic_DNA"/>
</dbReference>
<name>A0ACC2LQU7_PERAE</name>